<evidence type="ECO:0000259" key="13">
    <source>
        <dbReference type="PROSITE" id="PS51379"/>
    </source>
</evidence>
<dbReference type="InterPro" id="IPR036873">
    <property type="entry name" value="Rhodanese-like_dom_sf"/>
</dbReference>
<dbReference type="CDD" id="cd00158">
    <property type="entry name" value="RHOD"/>
    <property type="match status" value="1"/>
</dbReference>
<comment type="cofactor">
    <cofactor evidence="1">
        <name>FAD</name>
        <dbReference type="ChEBI" id="CHEBI:57692"/>
    </cofactor>
</comment>
<sequence>MKILIIGGVAAGTKAAAKLKRENRDLDITIIAKDGDISYAGCGLPYYIGGFIEDRSSLIVNTPQKYAAMTGVNVFTNVEATAVDNDNHIVTAKNLITNEETTYTYDKLIIATGASPITPPIEGIKKQGVFSLRLPNDAVNIRDYVTNNQVKKAVIVGGGFIGLEVAENLLAQKVDVTVIDFAPQIMPNVIDPEIASYVQKHLQKHGIRVLTGVAAQEVLGDDKVSALKTSAGELSADLVILSVGIRPNTAFLNDTGMEMFKGTILVNEQLQTNLPDIYAIGDCAMVSNRMTHSAQWSPMGSSANLEGRLLAQILNNTPKNYPGVLGTGIVKLPELNCARTGLSEKVARDAGYDVETVMAVVDDKAHYYPDASSFITKLIVDKSTHKILGFQALGSGAVDKMVDIAVTAISLDATIEQCECMDFCYAPPFSTAIHPFVQTVHIMQNKLSNKLISITPAEYLAGKAKDYRVIDAGLAPSIRGAKYVDLAKVNAPIEGIGKDEKLLLVCAKGKRAYFLQNRLRHLGYTNTLSLEGGLFFNDVKVKTTSKLTPEEIKAVKALGFLQDKNTEDKFNGRVITRNGKITAQESKVIAEAADKFGSGEITMTSRLTVEIQGVPYDNIEPLREYLMQNAGLETGGTGSKVRPVVSCKGTTCQYGLIDTFALSEEIHQRFYKGYRDVKLPHKFKIAVGGCPNNCVKPNLNDIGIIGQRVPQIDYAKCHGCKICQPMNRCPMKTLNVVDKKITIDEKHCNHCGLCINKCPFHCFDNYTDGYRVYIGGRWGKRVKEGQPLSKIFTSKEEVLAIVEKAILLFREQGITGERFSDTIDRLGFANVEAQLLADDLLSRKQENLKAQKHLVGGATC</sequence>
<dbReference type="PANTHER" id="PTHR43429">
    <property type="entry name" value="PYRIDINE NUCLEOTIDE-DISULFIDE OXIDOREDUCTASE DOMAIN-CONTAINING"/>
    <property type="match status" value="1"/>
</dbReference>
<dbReference type="Gene3D" id="3.40.250.10">
    <property type="entry name" value="Rhodanese-like domain"/>
    <property type="match status" value="1"/>
</dbReference>
<keyword evidence="8" id="KW-0408">Iron</keyword>
<dbReference type="InterPro" id="IPR005117">
    <property type="entry name" value="NiRdtase/SiRdtase_haem-b_fer"/>
</dbReference>
<evidence type="ECO:0000256" key="1">
    <source>
        <dbReference type="ARBA" id="ARBA00001974"/>
    </source>
</evidence>
<evidence type="ECO:0000256" key="3">
    <source>
        <dbReference type="ARBA" id="ARBA00022630"/>
    </source>
</evidence>
<evidence type="ECO:0000256" key="6">
    <source>
        <dbReference type="ARBA" id="ARBA00022827"/>
    </source>
</evidence>
<evidence type="ECO:0000256" key="2">
    <source>
        <dbReference type="ARBA" id="ARBA00009130"/>
    </source>
</evidence>
<dbReference type="Pfam" id="PF00037">
    <property type="entry name" value="Fer4"/>
    <property type="match status" value="1"/>
</dbReference>
<evidence type="ECO:0000256" key="10">
    <source>
        <dbReference type="ARBA" id="ARBA00023284"/>
    </source>
</evidence>
<dbReference type="Gene3D" id="3.50.50.60">
    <property type="entry name" value="FAD/NAD(P)-binding domain"/>
    <property type="match status" value="2"/>
</dbReference>
<dbReference type="Gene3D" id="3.30.70.20">
    <property type="match status" value="1"/>
</dbReference>
<dbReference type="SUPFAM" id="SSF51905">
    <property type="entry name" value="FAD/NAD(P)-binding domain"/>
    <property type="match status" value="2"/>
</dbReference>
<keyword evidence="6" id="KW-0274">FAD</keyword>
<evidence type="ECO:0000259" key="12">
    <source>
        <dbReference type="PROSITE" id="PS50206"/>
    </source>
</evidence>
<keyword evidence="5" id="KW-0479">Metal-binding</keyword>
<dbReference type="InterPro" id="IPR016156">
    <property type="entry name" value="FAD/NAD-linked_Rdtase_dimer_sf"/>
</dbReference>
<dbReference type="PROSITE" id="PS51379">
    <property type="entry name" value="4FE4S_FER_2"/>
    <property type="match status" value="2"/>
</dbReference>
<dbReference type="Proteomes" id="UP000255234">
    <property type="component" value="Unassembled WGS sequence"/>
</dbReference>
<dbReference type="Gene3D" id="3.30.413.10">
    <property type="entry name" value="Sulfite Reductase Hemoprotein, domain 1"/>
    <property type="match status" value="1"/>
</dbReference>
<dbReference type="InterPro" id="IPR050260">
    <property type="entry name" value="FAD-bd_OxRdtase"/>
</dbReference>
<dbReference type="EMBL" id="UGPP01000001">
    <property type="protein sequence ID" value="STY70947.1"/>
    <property type="molecule type" value="Genomic_DNA"/>
</dbReference>
<comment type="similarity">
    <text evidence="2">Belongs to the class-III pyridine nucleotide-disulfide oxidoreductase family.</text>
</comment>
<dbReference type="GO" id="GO:0020037">
    <property type="term" value="F:heme binding"/>
    <property type="evidence" value="ECO:0007669"/>
    <property type="project" value="InterPro"/>
</dbReference>
<evidence type="ECO:0000256" key="5">
    <source>
        <dbReference type="ARBA" id="ARBA00022723"/>
    </source>
</evidence>
<keyword evidence="14" id="KW-0575">Peroxidase</keyword>
<name>A0A378NSX7_9FIRM</name>
<accession>A0A378NSX7</accession>
<keyword evidence="9" id="KW-0411">Iron-sulfur</keyword>
<dbReference type="PRINTS" id="PR00411">
    <property type="entry name" value="PNDRDTASEI"/>
</dbReference>
<dbReference type="InterPro" id="IPR017896">
    <property type="entry name" value="4Fe4S_Fe-S-bd"/>
</dbReference>
<organism evidence="14 15">
    <name type="scientific">Megamonas hypermegale</name>
    <dbReference type="NCBI Taxonomy" id="158847"/>
    <lineage>
        <taxon>Bacteria</taxon>
        <taxon>Bacillati</taxon>
        <taxon>Bacillota</taxon>
        <taxon>Negativicutes</taxon>
        <taxon>Selenomonadales</taxon>
        <taxon>Selenomonadaceae</taxon>
        <taxon>Megamonas</taxon>
    </lineage>
</organism>
<dbReference type="InterPro" id="IPR001763">
    <property type="entry name" value="Rhodanese-like_dom"/>
</dbReference>
<dbReference type="GO" id="GO:0051537">
    <property type="term" value="F:2 iron, 2 sulfur cluster binding"/>
    <property type="evidence" value="ECO:0007669"/>
    <property type="project" value="UniProtKB-KW"/>
</dbReference>
<feature type="domain" description="4Fe-4S ferredoxin-type" evidence="13">
    <location>
        <begin position="708"/>
        <end position="738"/>
    </location>
</feature>
<evidence type="ECO:0000256" key="9">
    <source>
        <dbReference type="ARBA" id="ARBA00023014"/>
    </source>
</evidence>
<reference evidence="14 15" key="1">
    <citation type="submission" date="2018-06" db="EMBL/GenBank/DDBJ databases">
        <authorList>
            <consortium name="Pathogen Informatics"/>
            <person name="Doyle S."/>
        </authorList>
    </citation>
    <scope>NUCLEOTIDE SEQUENCE [LARGE SCALE GENOMIC DNA]</scope>
    <source>
        <strain evidence="14 15">NCTC10571</strain>
    </source>
</reference>
<keyword evidence="7 14" id="KW-0560">Oxidoreductase</keyword>
<dbReference type="SUPFAM" id="SSF52821">
    <property type="entry name" value="Rhodanese/Cell cycle control phosphatase"/>
    <property type="match status" value="1"/>
</dbReference>
<dbReference type="SUPFAM" id="SSF55424">
    <property type="entry name" value="FAD/NAD-linked reductases, dimerisation (C-terminal) domain"/>
    <property type="match status" value="1"/>
</dbReference>
<evidence type="ECO:0000313" key="14">
    <source>
        <dbReference type="EMBL" id="STY70947.1"/>
    </source>
</evidence>
<dbReference type="InterPro" id="IPR045854">
    <property type="entry name" value="NO2/SO3_Rdtase_4Fe4S_sf"/>
</dbReference>
<dbReference type="GO" id="GO:0046872">
    <property type="term" value="F:metal ion binding"/>
    <property type="evidence" value="ECO:0007669"/>
    <property type="project" value="UniProtKB-KW"/>
</dbReference>
<keyword evidence="10" id="KW-0676">Redox-active center</keyword>
<gene>
    <name evidence="14" type="primary">npr</name>
    <name evidence="14" type="ORF">NCTC10571_01097</name>
</gene>
<evidence type="ECO:0000256" key="7">
    <source>
        <dbReference type="ARBA" id="ARBA00023002"/>
    </source>
</evidence>
<protein>
    <submittedName>
        <fullName evidence="14">NADH peroxidase</fullName>
        <ecNumber evidence="14">1.11.1.1</ecNumber>
    </submittedName>
</protein>
<keyword evidence="4" id="KW-0001">2Fe-2S</keyword>
<dbReference type="Pfam" id="PF02852">
    <property type="entry name" value="Pyr_redox_dim"/>
    <property type="match status" value="1"/>
</dbReference>
<keyword evidence="3" id="KW-0285">Flavoprotein</keyword>
<feature type="domain" description="4Fe-4S ferredoxin-type" evidence="13">
    <location>
        <begin position="739"/>
        <end position="769"/>
    </location>
</feature>
<evidence type="ECO:0000256" key="11">
    <source>
        <dbReference type="ARBA" id="ARBA00034078"/>
    </source>
</evidence>
<evidence type="ECO:0000256" key="8">
    <source>
        <dbReference type="ARBA" id="ARBA00023004"/>
    </source>
</evidence>
<dbReference type="PROSITE" id="PS50206">
    <property type="entry name" value="RHODANESE_3"/>
    <property type="match status" value="1"/>
</dbReference>
<dbReference type="AlphaFoldDB" id="A0A378NSX7"/>
<dbReference type="SUPFAM" id="SSF55124">
    <property type="entry name" value="Nitrite/Sulfite reductase N-terminal domain-like"/>
    <property type="match status" value="1"/>
</dbReference>
<dbReference type="PANTHER" id="PTHR43429:SF1">
    <property type="entry name" value="NAD(P)H SULFUR OXIDOREDUCTASE (COA-DEPENDENT)"/>
    <property type="match status" value="1"/>
</dbReference>
<dbReference type="GO" id="GO:0016692">
    <property type="term" value="F:NADH peroxidase activity"/>
    <property type="evidence" value="ECO:0007669"/>
    <property type="project" value="UniProtKB-EC"/>
</dbReference>
<evidence type="ECO:0000313" key="15">
    <source>
        <dbReference type="Proteomes" id="UP000255234"/>
    </source>
</evidence>
<evidence type="ECO:0000256" key="4">
    <source>
        <dbReference type="ARBA" id="ARBA00022714"/>
    </source>
</evidence>
<dbReference type="InterPro" id="IPR036136">
    <property type="entry name" value="Nit/Sulf_reduc_fer-like_dom_sf"/>
</dbReference>
<dbReference type="EC" id="1.11.1.1" evidence="14"/>
<proteinExistence type="inferred from homology"/>
<dbReference type="PRINTS" id="PR00368">
    <property type="entry name" value="FADPNR"/>
</dbReference>
<feature type="domain" description="Rhodanese" evidence="12">
    <location>
        <begin position="463"/>
        <end position="544"/>
    </location>
</feature>
<dbReference type="InterPro" id="IPR023753">
    <property type="entry name" value="FAD/NAD-binding_dom"/>
</dbReference>
<comment type="cofactor">
    <cofactor evidence="11">
        <name>[2Fe-2S] cluster</name>
        <dbReference type="ChEBI" id="CHEBI:190135"/>
    </cofactor>
</comment>
<dbReference type="InterPro" id="IPR004099">
    <property type="entry name" value="Pyr_nucl-diS_OxRdtase_dimer"/>
</dbReference>
<dbReference type="Pfam" id="PF03460">
    <property type="entry name" value="NIR_SIR_ferr"/>
    <property type="match status" value="1"/>
</dbReference>
<dbReference type="InterPro" id="IPR036188">
    <property type="entry name" value="FAD/NAD-bd_sf"/>
</dbReference>
<dbReference type="Pfam" id="PF07992">
    <property type="entry name" value="Pyr_redox_2"/>
    <property type="match status" value="1"/>
</dbReference>
<dbReference type="SUPFAM" id="SSF54862">
    <property type="entry name" value="4Fe-4S ferredoxins"/>
    <property type="match status" value="1"/>
</dbReference>
<dbReference type="SUPFAM" id="SSF56014">
    <property type="entry name" value="Nitrite and sulphite reductase 4Fe-4S domain-like"/>
    <property type="match status" value="1"/>
</dbReference>
<dbReference type="STRING" id="1122216.GCA_000423385_00808"/>
<dbReference type="Pfam" id="PF01077">
    <property type="entry name" value="NIR_SIR"/>
    <property type="match status" value="1"/>
</dbReference>
<dbReference type="RefSeq" id="WP_115151363.1">
    <property type="nucleotide sequence ID" value="NZ_UGPP01000001.1"/>
</dbReference>
<dbReference type="InterPro" id="IPR006067">
    <property type="entry name" value="NO2/SO3_Rdtase_4Fe4S_dom"/>
</dbReference>